<feature type="region of interest" description="Disordered" evidence="1">
    <location>
        <begin position="1"/>
        <end position="24"/>
    </location>
</feature>
<reference evidence="2" key="1">
    <citation type="thesis" date="2021" institute="BYU ScholarsArchive" country="Provo, UT, USA">
        <title>Applications of and Algorithms for Genome Assembly and Genomic Analyses with an Emphasis on Marine Teleosts.</title>
        <authorList>
            <person name="Pickett B.D."/>
        </authorList>
    </citation>
    <scope>NUCLEOTIDE SEQUENCE</scope>
    <source>
        <strain evidence="2">HI-2016</strain>
    </source>
</reference>
<feature type="compositionally biased region" description="Basic and acidic residues" evidence="1">
    <location>
        <begin position="1"/>
        <end position="16"/>
    </location>
</feature>
<gene>
    <name evidence="2" type="ORF">JZ751_013128</name>
</gene>
<dbReference type="AlphaFoldDB" id="A0A8T2P518"/>
<evidence type="ECO:0000256" key="1">
    <source>
        <dbReference type="SAM" id="MobiDB-lite"/>
    </source>
</evidence>
<dbReference type="Proteomes" id="UP000824540">
    <property type="component" value="Unassembled WGS sequence"/>
</dbReference>
<feature type="region of interest" description="Disordered" evidence="1">
    <location>
        <begin position="39"/>
        <end position="65"/>
    </location>
</feature>
<sequence>DSMLEHWEPLTIRDRPPGQLLNYSSLKSRSQGHYAFELDSPGVEQSVDGDSAPQVRPGHVSPTAR</sequence>
<protein>
    <submittedName>
        <fullName evidence="2">Uncharacterized protein</fullName>
    </submittedName>
</protein>
<accession>A0A8T2P518</accession>
<dbReference type="EMBL" id="JAFBMS010000022">
    <property type="protein sequence ID" value="KAG9343747.1"/>
    <property type="molecule type" value="Genomic_DNA"/>
</dbReference>
<comment type="caution">
    <text evidence="2">The sequence shown here is derived from an EMBL/GenBank/DDBJ whole genome shotgun (WGS) entry which is preliminary data.</text>
</comment>
<feature type="non-terminal residue" evidence="2">
    <location>
        <position position="65"/>
    </location>
</feature>
<keyword evidence="3" id="KW-1185">Reference proteome</keyword>
<name>A0A8T2P518_9TELE</name>
<evidence type="ECO:0000313" key="2">
    <source>
        <dbReference type="EMBL" id="KAG9343747.1"/>
    </source>
</evidence>
<evidence type="ECO:0000313" key="3">
    <source>
        <dbReference type="Proteomes" id="UP000824540"/>
    </source>
</evidence>
<organism evidence="2 3">
    <name type="scientific">Albula glossodonta</name>
    <name type="common">roundjaw bonefish</name>
    <dbReference type="NCBI Taxonomy" id="121402"/>
    <lineage>
        <taxon>Eukaryota</taxon>
        <taxon>Metazoa</taxon>
        <taxon>Chordata</taxon>
        <taxon>Craniata</taxon>
        <taxon>Vertebrata</taxon>
        <taxon>Euteleostomi</taxon>
        <taxon>Actinopterygii</taxon>
        <taxon>Neopterygii</taxon>
        <taxon>Teleostei</taxon>
        <taxon>Albuliformes</taxon>
        <taxon>Albulidae</taxon>
        <taxon>Albula</taxon>
    </lineage>
</organism>
<proteinExistence type="predicted"/>